<dbReference type="GO" id="GO:0006508">
    <property type="term" value="P:proteolysis"/>
    <property type="evidence" value="ECO:0007669"/>
    <property type="project" value="UniProtKB-KW"/>
</dbReference>
<dbReference type="SUPFAM" id="SSF50494">
    <property type="entry name" value="Trypsin-like serine proteases"/>
    <property type="match status" value="1"/>
</dbReference>
<dbReference type="Gene3D" id="2.40.10.120">
    <property type="match status" value="1"/>
</dbReference>
<dbReference type="PROSITE" id="PS50106">
    <property type="entry name" value="PDZ"/>
    <property type="match status" value="1"/>
</dbReference>
<dbReference type="PANTHER" id="PTHR43343:SF3">
    <property type="entry name" value="PROTEASE DO-LIKE 8, CHLOROPLASTIC"/>
    <property type="match status" value="1"/>
</dbReference>
<evidence type="ECO:0000313" key="11">
    <source>
        <dbReference type="Proteomes" id="UP000266385"/>
    </source>
</evidence>
<evidence type="ECO:0000256" key="5">
    <source>
        <dbReference type="ARBA" id="ARBA00022825"/>
    </source>
</evidence>
<feature type="binding site" evidence="7">
    <location>
        <begin position="225"/>
        <end position="227"/>
    </location>
    <ligand>
        <name>substrate</name>
    </ligand>
</feature>
<feature type="signal peptide" evidence="8">
    <location>
        <begin position="1"/>
        <end position="24"/>
    </location>
</feature>
<dbReference type="InterPro" id="IPR001478">
    <property type="entry name" value="PDZ"/>
</dbReference>
<dbReference type="InterPro" id="IPR009003">
    <property type="entry name" value="Peptidase_S1_PA"/>
</dbReference>
<dbReference type="Pfam" id="PF13365">
    <property type="entry name" value="Trypsin_2"/>
    <property type="match status" value="1"/>
</dbReference>
<feature type="binding site" evidence="7">
    <location>
        <position position="123"/>
    </location>
    <ligand>
        <name>substrate</name>
    </ligand>
</feature>
<keyword evidence="3" id="KW-0677">Repeat</keyword>
<sequence length="489" mass="51961">MKRYAASILAGAAGCLLMGLPASAQSERLSQADSSLSDTSSVIDQKQAPESFSRLAKRLMPAVVNITTSQTVAPEGLPEFPDGSPLERFNEFFGRDPEGFRREGSLGSGFVISADGTVITNNHVIEDADEINVVFNSGRTLKAELVGTDPETDVAVLKVTSDDPLPFVDFADSDAAEVGDWVMAIGNPFGFGGSVSAGIISARNRDIQSGRYDDFIQTDAAINRGNSGGPLFNLNGEVIGVNTAIISPTGGSVGLGFSIPSNLVSSVAGQILEYGHPRRGWFGVNVQGIDQGIADAYGVKEPKGVIITSIDDGGPAAKADFEVGDLVLSFDGKMVENVRGLSRVVAETEIGSEVSVDIVRDRKRRTVSFTVGELESNTAEEAREPLPENALAQNPIGAELREIDDDARRRYGIARDVAGVLVNSVAANGPSFGKLRKGDVITEMAFERISSLEDAYEILGPDSTPPGENLLIRVWRGGQTMFFTIETKR</sequence>
<feature type="binding site" evidence="7">
    <location>
        <position position="153"/>
    </location>
    <ligand>
        <name>substrate</name>
    </ligand>
</feature>
<reference evidence="10 11" key="1">
    <citation type="submission" date="2018-08" db="EMBL/GenBank/DDBJ databases">
        <title>Henriciella mobilis sp. nov., isolated from seawater.</title>
        <authorList>
            <person name="Cheng H."/>
            <person name="Wu Y.-H."/>
            <person name="Xu X.-W."/>
            <person name="Guo L.-L."/>
        </authorList>
    </citation>
    <scope>NUCLEOTIDE SEQUENCE [LARGE SCALE GENOMIC DNA]</scope>
    <source>
        <strain evidence="10 11">JN25</strain>
    </source>
</reference>
<dbReference type="InterPro" id="IPR001940">
    <property type="entry name" value="Peptidase_S1C"/>
</dbReference>
<dbReference type="AlphaFoldDB" id="A0A399RLI5"/>
<dbReference type="SUPFAM" id="SSF50156">
    <property type="entry name" value="PDZ domain-like"/>
    <property type="match status" value="2"/>
</dbReference>
<dbReference type="Proteomes" id="UP000266385">
    <property type="component" value="Unassembled WGS sequence"/>
</dbReference>
<dbReference type="PRINTS" id="PR00834">
    <property type="entry name" value="PROTEASES2C"/>
</dbReference>
<keyword evidence="2 8" id="KW-0732">Signal</keyword>
<comment type="caution">
    <text evidence="10">The sequence shown here is derived from an EMBL/GenBank/DDBJ whole genome shotgun (WGS) entry which is preliminary data.</text>
</comment>
<organism evidence="10 11">
    <name type="scientific">Henriciella mobilis</name>
    <dbReference type="NCBI Taxonomy" id="2305467"/>
    <lineage>
        <taxon>Bacteria</taxon>
        <taxon>Pseudomonadati</taxon>
        <taxon>Pseudomonadota</taxon>
        <taxon>Alphaproteobacteria</taxon>
        <taxon>Hyphomonadales</taxon>
        <taxon>Hyphomonadaceae</taxon>
        <taxon>Henriciella</taxon>
    </lineage>
</organism>
<dbReference type="OrthoDB" id="9758917at2"/>
<accession>A0A399RLI5</accession>
<dbReference type="EMBL" id="QWFX01000005">
    <property type="protein sequence ID" value="RIJ32536.1"/>
    <property type="molecule type" value="Genomic_DNA"/>
</dbReference>
<dbReference type="PANTHER" id="PTHR43343">
    <property type="entry name" value="PEPTIDASE S12"/>
    <property type="match status" value="1"/>
</dbReference>
<dbReference type="Gene3D" id="2.30.42.10">
    <property type="match status" value="2"/>
</dbReference>
<feature type="active site" description="Charge relay system" evidence="6">
    <location>
        <position position="123"/>
    </location>
</feature>
<keyword evidence="5" id="KW-0720">Serine protease</keyword>
<feature type="active site" description="Charge relay system" evidence="6">
    <location>
        <position position="227"/>
    </location>
</feature>
<proteinExistence type="predicted"/>
<dbReference type="InterPro" id="IPR036034">
    <property type="entry name" value="PDZ_sf"/>
</dbReference>
<evidence type="ECO:0000256" key="2">
    <source>
        <dbReference type="ARBA" id="ARBA00022729"/>
    </source>
</evidence>
<feature type="chain" id="PRO_5038356827" evidence="8">
    <location>
        <begin position="25"/>
        <end position="489"/>
    </location>
</feature>
<feature type="active site" description="Charge relay system" evidence="6">
    <location>
        <position position="153"/>
    </location>
</feature>
<keyword evidence="1" id="KW-0645">Protease</keyword>
<dbReference type="InterPro" id="IPR051201">
    <property type="entry name" value="Chloro_Bact_Ser_Proteases"/>
</dbReference>
<evidence type="ECO:0000256" key="3">
    <source>
        <dbReference type="ARBA" id="ARBA00022737"/>
    </source>
</evidence>
<dbReference type="SMART" id="SM00228">
    <property type="entry name" value="PDZ"/>
    <property type="match status" value="2"/>
</dbReference>
<evidence type="ECO:0000256" key="8">
    <source>
        <dbReference type="SAM" id="SignalP"/>
    </source>
</evidence>
<keyword evidence="4" id="KW-0378">Hydrolase</keyword>
<dbReference type="NCBIfam" id="TIGR02037">
    <property type="entry name" value="degP_htrA_DO"/>
    <property type="match status" value="1"/>
</dbReference>
<dbReference type="Pfam" id="PF13180">
    <property type="entry name" value="PDZ_2"/>
    <property type="match status" value="2"/>
</dbReference>
<evidence type="ECO:0000256" key="1">
    <source>
        <dbReference type="ARBA" id="ARBA00022670"/>
    </source>
</evidence>
<evidence type="ECO:0000256" key="4">
    <source>
        <dbReference type="ARBA" id="ARBA00022801"/>
    </source>
</evidence>
<dbReference type="GO" id="GO:0004252">
    <property type="term" value="F:serine-type endopeptidase activity"/>
    <property type="evidence" value="ECO:0007669"/>
    <property type="project" value="InterPro"/>
</dbReference>
<protein>
    <submittedName>
        <fullName evidence="10">Do family serine endopeptidase</fullName>
    </submittedName>
</protein>
<name>A0A399RLI5_9PROT</name>
<evidence type="ECO:0000256" key="6">
    <source>
        <dbReference type="PIRSR" id="PIRSR611782-1"/>
    </source>
</evidence>
<keyword evidence="11" id="KW-1185">Reference proteome</keyword>
<dbReference type="PROSITE" id="PS51257">
    <property type="entry name" value="PROKAR_LIPOPROTEIN"/>
    <property type="match status" value="1"/>
</dbReference>
<evidence type="ECO:0000259" key="9">
    <source>
        <dbReference type="PROSITE" id="PS50106"/>
    </source>
</evidence>
<dbReference type="RefSeq" id="WP_119374617.1">
    <property type="nucleotide sequence ID" value="NZ_QWFX01000005.1"/>
</dbReference>
<dbReference type="InterPro" id="IPR011782">
    <property type="entry name" value="Pept_S1C_Do"/>
</dbReference>
<gene>
    <name evidence="10" type="ORF">D1223_01395</name>
</gene>
<feature type="domain" description="PDZ" evidence="9">
    <location>
        <begin position="271"/>
        <end position="362"/>
    </location>
</feature>
<evidence type="ECO:0000313" key="10">
    <source>
        <dbReference type="EMBL" id="RIJ32536.1"/>
    </source>
</evidence>
<evidence type="ECO:0000256" key="7">
    <source>
        <dbReference type="PIRSR" id="PIRSR611782-2"/>
    </source>
</evidence>